<organism evidence="8 9">
    <name type="scientific">Periweissella fabalis</name>
    <dbReference type="NCBI Taxonomy" id="1070421"/>
    <lineage>
        <taxon>Bacteria</taxon>
        <taxon>Bacillati</taxon>
        <taxon>Bacillota</taxon>
        <taxon>Bacilli</taxon>
        <taxon>Lactobacillales</taxon>
        <taxon>Lactobacillaceae</taxon>
        <taxon>Periweissella</taxon>
    </lineage>
</organism>
<name>A0A7X6N4F8_9LACO</name>
<sequence length="147" mass="16154">MRTTFMAKPGEIERKWYIVDATDISLGRLSSVVASILRGKNKPTFTPNVDTGDNVIVINASAVKLTGKKATDKIYYHHSNHPGGLKSRQAGDLRSNNPERLIELSVKGMLPKGSLGRKQGLKLHVYADANHNHSAQQPEVLDITNLI</sequence>
<dbReference type="SUPFAM" id="SSF52161">
    <property type="entry name" value="Ribosomal protein L13"/>
    <property type="match status" value="1"/>
</dbReference>
<evidence type="ECO:0000256" key="5">
    <source>
        <dbReference type="HAMAP-Rule" id="MF_01366"/>
    </source>
</evidence>
<proteinExistence type="inferred from homology"/>
<gene>
    <name evidence="5 7 8" type="primary">rplM</name>
    <name evidence="8" type="ORF">HF964_06350</name>
</gene>
<dbReference type="GO" id="GO:0022625">
    <property type="term" value="C:cytosolic large ribosomal subunit"/>
    <property type="evidence" value="ECO:0007669"/>
    <property type="project" value="TreeGrafter"/>
</dbReference>
<dbReference type="PANTHER" id="PTHR11545:SF2">
    <property type="entry name" value="LARGE RIBOSOMAL SUBUNIT PROTEIN UL13M"/>
    <property type="match status" value="1"/>
</dbReference>
<accession>A0A7X6N4F8</accession>
<dbReference type="PIRSF" id="PIRSF002181">
    <property type="entry name" value="Ribosomal_L13"/>
    <property type="match status" value="1"/>
</dbReference>
<dbReference type="InterPro" id="IPR005822">
    <property type="entry name" value="Ribosomal_uL13"/>
</dbReference>
<dbReference type="Gene3D" id="3.90.1180.10">
    <property type="entry name" value="Ribosomal protein L13"/>
    <property type="match status" value="1"/>
</dbReference>
<evidence type="ECO:0000256" key="4">
    <source>
        <dbReference type="ARBA" id="ARBA00035201"/>
    </source>
</evidence>
<dbReference type="InterPro" id="IPR023563">
    <property type="entry name" value="Ribosomal_uL13_CS"/>
</dbReference>
<comment type="function">
    <text evidence="5 7">This protein is one of the early assembly proteins of the 50S ribosomal subunit, although it is not seen to bind rRNA by itself. It is important during the early stages of 50S assembly.</text>
</comment>
<evidence type="ECO:0000256" key="3">
    <source>
        <dbReference type="ARBA" id="ARBA00023274"/>
    </source>
</evidence>
<dbReference type="GO" id="GO:0003729">
    <property type="term" value="F:mRNA binding"/>
    <property type="evidence" value="ECO:0007669"/>
    <property type="project" value="UniProtKB-ARBA"/>
</dbReference>
<evidence type="ECO:0000256" key="7">
    <source>
        <dbReference type="RuleBase" id="RU003878"/>
    </source>
</evidence>
<dbReference type="InterPro" id="IPR036899">
    <property type="entry name" value="Ribosomal_uL13_sf"/>
</dbReference>
<dbReference type="Proteomes" id="UP000549765">
    <property type="component" value="Unassembled WGS sequence"/>
</dbReference>
<dbReference type="CDD" id="cd00392">
    <property type="entry name" value="Ribosomal_L13"/>
    <property type="match status" value="1"/>
</dbReference>
<evidence type="ECO:0000313" key="9">
    <source>
        <dbReference type="Proteomes" id="UP000549765"/>
    </source>
</evidence>
<dbReference type="FunFam" id="3.90.1180.10:FF:000001">
    <property type="entry name" value="50S ribosomal protein L13"/>
    <property type="match status" value="1"/>
</dbReference>
<dbReference type="RefSeq" id="WP_168722216.1">
    <property type="nucleotide sequence ID" value="NZ_JAAXPN010000006.1"/>
</dbReference>
<keyword evidence="3 5" id="KW-0687">Ribonucleoprotein</keyword>
<protein>
    <recommendedName>
        <fullName evidence="4 5">Large ribosomal subunit protein uL13</fullName>
    </recommendedName>
</protein>
<dbReference type="HAMAP" id="MF_01366">
    <property type="entry name" value="Ribosomal_uL13"/>
    <property type="match status" value="1"/>
</dbReference>
<comment type="subunit">
    <text evidence="5">Part of the 50S ribosomal subunit.</text>
</comment>
<comment type="similarity">
    <text evidence="1 5 6">Belongs to the universal ribosomal protein uL13 family.</text>
</comment>
<evidence type="ECO:0000256" key="1">
    <source>
        <dbReference type="ARBA" id="ARBA00006227"/>
    </source>
</evidence>
<dbReference type="GO" id="GO:0006412">
    <property type="term" value="P:translation"/>
    <property type="evidence" value="ECO:0007669"/>
    <property type="project" value="UniProtKB-UniRule"/>
</dbReference>
<evidence type="ECO:0000313" key="8">
    <source>
        <dbReference type="EMBL" id="NKZ24419.1"/>
    </source>
</evidence>
<dbReference type="PROSITE" id="PS00783">
    <property type="entry name" value="RIBOSOMAL_L13"/>
    <property type="match status" value="1"/>
</dbReference>
<reference evidence="8 9" key="1">
    <citation type="submission" date="2020-04" db="EMBL/GenBank/DDBJ databases">
        <title>MicrobeNet Type strains.</title>
        <authorList>
            <person name="Nicholson A.C."/>
        </authorList>
    </citation>
    <scope>NUCLEOTIDE SEQUENCE [LARGE SCALE GENOMIC DNA]</scope>
    <source>
        <strain evidence="8 9">CCUG 61472</strain>
    </source>
</reference>
<evidence type="ECO:0000256" key="6">
    <source>
        <dbReference type="RuleBase" id="RU003877"/>
    </source>
</evidence>
<dbReference type="InterPro" id="IPR005823">
    <property type="entry name" value="Ribosomal_uL13_bac-type"/>
</dbReference>
<comment type="caution">
    <text evidence="8">The sequence shown here is derived from an EMBL/GenBank/DDBJ whole genome shotgun (WGS) entry which is preliminary data.</text>
</comment>
<keyword evidence="9" id="KW-1185">Reference proteome</keyword>
<dbReference type="Pfam" id="PF00572">
    <property type="entry name" value="Ribosomal_L13"/>
    <property type="match status" value="1"/>
</dbReference>
<dbReference type="GO" id="GO:0017148">
    <property type="term" value="P:negative regulation of translation"/>
    <property type="evidence" value="ECO:0007669"/>
    <property type="project" value="TreeGrafter"/>
</dbReference>
<evidence type="ECO:0000256" key="2">
    <source>
        <dbReference type="ARBA" id="ARBA00022980"/>
    </source>
</evidence>
<dbReference type="EMBL" id="JAAXPN010000006">
    <property type="protein sequence ID" value="NKZ24419.1"/>
    <property type="molecule type" value="Genomic_DNA"/>
</dbReference>
<dbReference type="GO" id="GO:0003735">
    <property type="term" value="F:structural constituent of ribosome"/>
    <property type="evidence" value="ECO:0007669"/>
    <property type="project" value="InterPro"/>
</dbReference>
<dbReference type="NCBIfam" id="TIGR01066">
    <property type="entry name" value="rplM_bact"/>
    <property type="match status" value="1"/>
</dbReference>
<keyword evidence="2 5" id="KW-0689">Ribosomal protein</keyword>
<dbReference type="AlphaFoldDB" id="A0A7X6N4F8"/>
<dbReference type="PANTHER" id="PTHR11545">
    <property type="entry name" value="RIBOSOMAL PROTEIN L13"/>
    <property type="match status" value="1"/>
</dbReference>